<dbReference type="Proteomes" id="UP001589810">
    <property type="component" value="Unassembled WGS sequence"/>
</dbReference>
<organism evidence="2 3">
    <name type="scientific">Kutzneria chonburiensis</name>
    <dbReference type="NCBI Taxonomy" id="1483604"/>
    <lineage>
        <taxon>Bacteria</taxon>
        <taxon>Bacillati</taxon>
        <taxon>Actinomycetota</taxon>
        <taxon>Actinomycetes</taxon>
        <taxon>Pseudonocardiales</taxon>
        <taxon>Pseudonocardiaceae</taxon>
        <taxon>Kutzneria</taxon>
    </lineage>
</organism>
<evidence type="ECO:0000313" key="3">
    <source>
        <dbReference type="Proteomes" id="UP001589810"/>
    </source>
</evidence>
<keyword evidence="3" id="KW-1185">Reference proteome</keyword>
<dbReference type="RefSeq" id="WP_379794439.1">
    <property type="nucleotide sequence ID" value="NZ_JBHLUD010000013.1"/>
</dbReference>
<evidence type="ECO:0000313" key="2">
    <source>
        <dbReference type="EMBL" id="MFC0546906.1"/>
    </source>
</evidence>
<dbReference type="EMBL" id="JBHLUD010000013">
    <property type="protein sequence ID" value="MFC0546906.1"/>
    <property type="molecule type" value="Genomic_DNA"/>
</dbReference>
<evidence type="ECO:0000256" key="1">
    <source>
        <dbReference type="SAM" id="MobiDB-lite"/>
    </source>
</evidence>
<comment type="caution">
    <text evidence="2">The sequence shown here is derived from an EMBL/GenBank/DDBJ whole genome shotgun (WGS) entry which is preliminary data.</text>
</comment>
<name>A0ABV6N2T5_9PSEU</name>
<sequence>MDDAFPDSRKVRQLGEHKVGAVGVWTLCGIWSARTLSDGFVPAEIVRGYDEGEFYAAKLVKVRLWKRARHDGEQGYVFHDWGDWNPTKSDVMAERERWRRTKAQQRKAHKVPDVSTVDSSVDSTVDSTEESRVVSKRPVPSRPVKEKTPQNTSCSGPPKRGTRIPDDFAATDAMISWARENTPLVGSAETATFVDYWRAASGARAVKADWTAAWRYWMRKANAEAARRTNGRGYTSATDANIAQFLGRGGPNLRALPGGES</sequence>
<accession>A0ABV6N2T5</accession>
<feature type="compositionally biased region" description="Low complexity" evidence="1">
    <location>
        <begin position="113"/>
        <end position="126"/>
    </location>
</feature>
<protein>
    <submittedName>
        <fullName evidence="2">Uncharacterized protein</fullName>
    </submittedName>
</protein>
<feature type="region of interest" description="Disordered" evidence="1">
    <location>
        <begin position="101"/>
        <end position="163"/>
    </location>
</feature>
<proteinExistence type="predicted"/>
<gene>
    <name evidence="2" type="ORF">ACFFH7_35725</name>
</gene>
<reference evidence="2 3" key="1">
    <citation type="submission" date="2024-09" db="EMBL/GenBank/DDBJ databases">
        <authorList>
            <person name="Sun Q."/>
            <person name="Mori K."/>
        </authorList>
    </citation>
    <scope>NUCLEOTIDE SEQUENCE [LARGE SCALE GENOMIC DNA]</scope>
    <source>
        <strain evidence="2 3">TBRC 1432</strain>
    </source>
</reference>